<dbReference type="SMR" id="B4JER4"/>
<evidence type="ECO:0000256" key="3">
    <source>
        <dbReference type="ARBA" id="ARBA00022782"/>
    </source>
</evidence>
<dbReference type="AlphaFoldDB" id="B4JER4"/>
<dbReference type="EMBL" id="CH916369">
    <property type="protein sequence ID" value="EDV93195.1"/>
    <property type="molecule type" value="Genomic_DNA"/>
</dbReference>
<feature type="active site" description="Proton acceptor" evidence="6">
    <location>
        <position position="73"/>
    </location>
</feature>
<dbReference type="GO" id="GO:0030154">
    <property type="term" value="P:cell differentiation"/>
    <property type="evidence" value="ECO:0007669"/>
    <property type="project" value="UniProtKB-KW"/>
</dbReference>
<evidence type="ECO:0000313" key="8">
    <source>
        <dbReference type="Proteomes" id="UP000001070"/>
    </source>
</evidence>
<dbReference type="OMA" id="MEKLGLC"/>
<dbReference type="KEGG" id="dgr:6563047"/>
<dbReference type="GO" id="GO:0005829">
    <property type="term" value="C:cytosol"/>
    <property type="evidence" value="ECO:0007669"/>
    <property type="project" value="TreeGrafter"/>
</dbReference>
<dbReference type="PANTHER" id="PTHR12258">
    <property type="entry name" value="JANUS-A/JANUS-B"/>
    <property type="match status" value="1"/>
</dbReference>
<dbReference type="PhylomeDB" id="B4JER4"/>
<dbReference type="FunCoup" id="B4JER4">
    <property type="interactions" value="3"/>
</dbReference>
<comment type="similarity">
    <text evidence="2">Belongs to the janus family.</text>
</comment>
<keyword evidence="4" id="KW-0726">Sexual differentiation</keyword>
<proteinExistence type="inferred from homology"/>
<gene>
    <name evidence="7" type="primary">Dgri\GH18402</name>
    <name evidence="7" type="ORF">Dgri_GH18402</name>
</gene>
<reference evidence="7 8" key="1">
    <citation type="journal article" date="2007" name="Nature">
        <title>Evolution of genes and genomes on the Drosophila phylogeny.</title>
        <authorList>
            <consortium name="Drosophila 12 Genomes Consortium"/>
            <person name="Clark A.G."/>
            <person name="Eisen M.B."/>
            <person name="Smith D.R."/>
            <person name="Bergman C.M."/>
            <person name="Oliver B."/>
            <person name="Markow T.A."/>
            <person name="Kaufman T.C."/>
            <person name="Kellis M."/>
            <person name="Gelbart W."/>
            <person name="Iyer V.N."/>
            <person name="Pollard D.A."/>
            <person name="Sackton T.B."/>
            <person name="Larracuente A.M."/>
            <person name="Singh N.D."/>
            <person name="Abad J.P."/>
            <person name="Abt D.N."/>
            <person name="Adryan B."/>
            <person name="Aguade M."/>
            <person name="Akashi H."/>
            <person name="Anderson W.W."/>
            <person name="Aquadro C.F."/>
            <person name="Ardell D.H."/>
            <person name="Arguello R."/>
            <person name="Artieri C.G."/>
            <person name="Barbash D.A."/>
            <person name="Barker D."/>
            <person name="Barsanti P."/>
            <person name="Batterham P."/>
            <person name="Batzoglou S."/>
            <person name="Begun D."/>
            <person name="Bhutkar A."/>
            <person name="Blanco E."/>
            <person name="Bosak S.A."/>
            <person name="Bradley R.K."/>
            <person name="Brand A.D."/>
            <person name="Brent M.R."/>
            <person name="Brooks A.N."/>
            <person name="Brown R.H."/>
            <person name="Butlin R.K."/>
            <person name="Caggese C."/>
            <person name="Calvi B.R."/>
            <person name="Bernardo de Carvalho A."/>
            <person name="Caspi A."/>
            <person name="Castrezana S."/>
            <person name="Celniker S.E."/>
            <person name="Chang J.L."/>
            <person name="Chapple C."/>
            <person name="Chatterji S."/>
            <person name="Chinwalla A."/>
            <person name="Civetta A."/>
            <person name="Clifton S.W."/>
            <person name="Comeron J.M."/>
            <person name="Costello J.C."/>
            <person name="Coyne J.A."/>
            <person name="Daub J."/>
            <person name="David R.G."/>
            <person name="Delcher A.L."/>
            <person name="Delehaunty K."/>
            <person name="Do C.B."/>
            <person name="Ebling H."/>
            <person name="Edwards K."/>
            <person name="Eickbush T."/>
            <person name="Evans J.D."/>
            <person name="Filipski A."/>
            <person name="Findeiss S."/>
            <person name="Freyhult E."/>
            <person name="Fulton L."/>
            <person name="Fulton R."/>
            <person name="Garcia A.C."/>
            <person name="Gardiner A."/>
            <person name="Garfield D.A."/>
            <person name="Garvin B.E."/>
            <person name="Gibson G."/>
            <person name="Gilbert D."/>
            <person name="Gnerre S."/>
            <person name="Godfrey J."/>
            <person name="Good R."/>
            <person name="Gotea V."/>
            <person name="Gravely B."/>
            <person name="Greenberg A.J."/>
            <person name="Griffiths-Jones S."/>
            <person name="Gross S."/>
            <person name="Guigo R."/>
            <person name="Gustafson E.A."/>
            <person name="Haerty W."/>
            <person name="Hahn M.W."/>
            <person name="Halligan D.L."/>
            <person name="Halpern A.L."/>
            <person name="Halter G.M."/>
            <person name="Han M.V."/>
            <person name="Heger A."/>
            <person name="Hillier L."/>
            <person name="Hinrichs A.S."/>
            <person name="Holmes I."/>
            <person name="Hoskins R.A."/>
            <person name="Hubisz M.J."/>
            <person name="Hultmark D."/>
            <person name="Huntley M.A."/>
            <person name="Jaffe D.B."/>
            <person name="Jagadeeshan S."/>
            <person name="Jeck W.R."/>
            <person name="Johnson J."/>
            <person name="Jones C.D."/>
            <person name="Jordan W.C."/>
            <person name="Karpen G.H."/>
            <person name="Kataoka E."/>
            <person name="Keightley P.D."/>
            <person name="Kheradpour P."/>
            <person name="Kirkness E.F."/>
            <person name="Koerich L.B."/>
            <person name="Kristiansen K."/>
            <person name="Kudrna D."/>
            <person name="Kulathinal R.J."/>
            <person name="Kumar S."/>
            <person name="Kwok R."/>
            <person name="Lander E."/>
            <person name="Langley C.H."/>
            <person name="Lapoint R."/>
            <person name="Lazzaro B.P."/>
            <person name="Lee S.J."/>
            <person name="Levesque L."/>
            <person name="Li R."/>
            <person name="Lin C.F."/>
            <person name="Lin M.F."/>
            <person name="Lindblad-Toh K."/>
            <person name="Llopart A."/>
            <person name="Long M."/>
            <person name="Low L."/>
            <person name="Lozovsky E."/>
            <person name="Lu J."/>
            <person name="Luo M."/>
            <person name="Machado C.A."/>
            <person name="Makalowski W."/>
            <person name="Marzo M."/>
            <person name="Matsuda M."/>
            <person name="Matzkin L."/>
            <person name="McAllister B."/>
            <person name="McBride C.S."/>
            <person name="McKernan B."/>
            <person name="McKernan K."/>
            <person name="Mendez-Lago M."/>
            <person name="Minx P."/>
            <person name="Mollenhauer M.U."/>
            <person name="Montooth K."/>
            <person name="Mount S.M."/>
            <person name="Mu X."/>
            <person name="Myers E."/>
            <person name="Negre B."/>
            <person name="Newfeld S."/>
            <person name="Nielsen R."/>
            <person name="Noor M.A."/>
            <person name="O'Grady P."/>
            <person name="Pachter L."/>
            <person name="Papaceit M."/>
            <person name="Parisi M.J."/>
            <person name="Parisi M."/>
            <person name="Parts L."/>
            <person name="Pedersen J.S."/>
            <person name="Pesole G."/>
            <person name="Phillippy A.M."/>
            <person name="Ponting C.P."/>
            <person name="Pop M."/>
            <person name="Porcelli D."/>
            <person name="Powell J.R."/>
            <person name="Prohaska S."/>
            <person name="Pruitt K."/>
            <person name="Puig M."/>
            <person name="Quesneville H."/>
            <person name="Ram K.R."/>
            <person name="Rand D."/>
            <person name="Rasmussen M.D."/>
            <person name="Reed L.K."/>
            <person name="Reenan R."/>
            <person name="Reily A."/>
            <person name="Remington K.A."/>
            <person name="Rieger T.T."/>
            <person name="Ritchie M.G."/>
            <person name="Robin C."/>
            <person name="Rogers Y.H."/>
            <person name="Rohde C."/>
            <person name="Rozas J."/>
            <person name="Rubenfield M.J."/>
            <person name="Ruiz A."/>
            <person name="Russo S."/>
            <person name="Salzberg S.L."/>
            <person name="Sanchez-Gracia A."/>
            <person name="Saranga D.J."/>
            <person name="Sato H."/>
            <person name="Schaeffer S.W."/>
            <person name="Schatz M.C."/>
            <person name="Schlenke T."/>
            <person name="Schwartz R."/>
            <person name="Segarra C."/>
            <person name="Singh R.S."/>
            <person name="Sirot L."/>
            <person name="Sirota M."/>
            <person name="Sisneros N.B."/>
            <person name="Smith C.D."/>
            <person name="Smith T.F."/>
            <person name="Spieth J."/>
            <person name="Stage D.E."/>
            <person name="Stark A."/>
            <person name="Stephan W."/>
            <person name="Strausberg R.L."/>
            <person name="Strempel S."/>
            <person name="Sturgill D."/>
            <person name="Sutton G."/>
            <person name="Sutton G.G."/>
            <person name="Tao W."/>
            <person name="Teichmann S."/>
            <person name="Tobari Y.N."/>
            <person name="Tomimura Y."/>
            <person name="Tsolas J.M."/>
            <person name="Valente V.L."/>
            <person name="Venter E."/>
            <person name="Venter J.C."/>
            <person name="Vicario S."/>
            <person name="Vieira F.G."/>
            <person name="Vilella A.J."/>
            <person name="Villasante A."/>
            <person name="Walenz B."/>
            <person name="Wang J."/>
            <person name="Wasserman M."/>
            <person name="Watts T."/>
            <person name="Wilson D."/>
            <person name="Wilson R.K."/>
            <person name="Wing R.A."/>
            <person name="Wolfner M.F."/>
            <person name="Wong A."/>
            <person name="Wong G.K."/>
            <person name="Wu C.I."/>
            <person name="Wu G."/>
            <person name="Yamamoto D."/>
            <person name="Yang H.P."/>
            <person name="Yang S.P."/>
            <person name="Yorke J.A."/>
            <person name="Yoshida K."/>
            <person name="Zdobnov E."/>
            <person name="Zhang P."/>
            <person name="Zhang Y."/>
            <person name="Zimin A.V."/>
            <person name="Baldwin J."/>
            <person name="Abdouelleil A."/>
            <person name="Abdulkadir J."/>
            <person name="Abebe A."/>
            <person name="Abera B."/>
            <person name="Abreu J."/>
            <person name="Acer S.C."/>
            <person name="Aftuck L."/>
            <person name="Alexander A."/>
            <person name="An P."/>
            <person name="Anderson E."/>
            <person name="Anderson S."/>
            <person name="Arachi H."/>
            <person name="Azer M."/>
            <person name="Bachantsang P."/>
            <person name="Barry A."/>
            <person name="Bayul T."/>
            <person name="Berlin A."/>
            <person name="Bessette D."/>
            <person name="Bloom T."/>
            <person name="Blye J."/>
            <person name="Boguslavskiy L."/>
            <person name="Bonnet C."/>
            <person name="Boukhgalter B."/>
            <person name="Bourzgui I."/>
            <person name="Brown A."/>
            <person name="Cahill P."/>
            <person name="Channer S."/>
            <person name="Cheshatsang Y."/>
            <person name="Chuda L."/>
            <person name="Citroen M."/>
            <person name="Collymore A."/>
            <person name="Cooke P."/>
            <person name="Costello M."/>
            <person name="D'Aco K."/>
            <person name="Daza R."/>
            <person name="De Haan G."/>
            <person name="DeGray S."/>
            <person name="DeMaso C."/>
            <person name="Dhargay N."/>
            <person name="Dooley K."/>
            <person name="Dooley E."/>
            <person name="Doricent M."/>
            <person name="Dorje P."/>
            <person name="Dorjee K."/>
            <person name="Dupes A."/>
            <person name="Elong R."/>
            <person name="Falk J."/>
            <person name="Farina A."/>
            <person name="Faro S."/>
            <person name="Ferguson D."/>
            <person name="Fisher S."/>
            <person name="Foley C.D."/>
            <person name="Franke A."/>
            <person name="Friedrich D."/>
            <person name="Gadbois L."/>
            <person name="Gearin G."/>
            <person name="Gearin C.R."/>
            <person name="Giannoukos G."/>
            <person name="Goode T."/>
            <person name="Graham J."/>
            <person name="Grandbois E."/>
            <person name="Grewal S."/>
            <person name="Gyaltsen K."/>
            <person name="Hafez N."/>
            <person name="Hagos B."/>
            <person name="Hall J."/>
            <person name="Henson C."/>
            <person name="Hollinger A."/>
            <person name="Honan T."/>
            <person name="Huard M.D."/>
            <person name="Hughes L."/>
            <person name="Hurhula B."/>
            <person name="Husby M.E."/>
            <person name="Kamat A."/>
            <person name="Kanga B."/>
            <person name="Kashin S."/>
            <person name="Khazanovich D."/>
            <person name="Kisner P."/>
            <person name="Lance K."/>
            <person name="Lara M."/>
            <person name="Lee W."/>
            <person name="Lennon N."/>
            <person name="Letendre F."/>
            <person name="LeVine R."/>
            <person name="Lipovsky A."/>
            <person name="Liu X."/>
            <person name="Liu J."/>
            <person name="Liu S."/>
            <person name="Lokyitsang T."/>
            <person name="Lokyitsang Y."/>
            <person name="Lubonja R."/>
            <person name="Lui A."/>
            <person name="MacDonald P."/>
            <person name="Magnisalis V."/>
            <person name="Maru K."/>
            <person name="Matthews C."/>
            <person name="McCusker W."/>
            <person name="McDonough S."/>
            <person name="Mehta T."/>
            <person name="Meldrim J."/>
            <person name="Meneus L."/>
            <person name="Mihai O."/>
            <person name="Mihalev A."/>
            <person name="Mihova T."/>
            <person name="Mittelman R."/>
            <person name="Mlenga V."/>
            <person name="Montmayeur A."/>
            <person name="Mulrain L."/>
            <person name="Navidi A."/>
            <person name="Naylor J."/>
            <person name="Negash T."/>
            <person name="Nguyen T."/>
            <person name="Nguyen N."/>
            <person name="Nicol R."/>
            <person name="Norbu C."/>
            <person name="Norbu N."/>
            <person name="Novod N."/>
            <person name="O'Neill B."/>
            <person name="Osman S."/>
            <person name="Markiewicz E."/>
            <person name="Oyono O.L."/>
            <person name="Patti C."/>
            <person name="Phunkhang P."/>
            <person name="Pierre F."/>
            <person name="Priest M."/>
            <person name="Raghuraman S."/>
            <person name="Rege F."/>
            <person name="Reyes R."/>
            <person name="Rise C."/>
            <person name="Rogov P."/>
            <person name="Ross K."/>
            <person name="Ryan E."/>
            <person name="Settipalli S."/>
            <person name="Shea T."/>
            <person name="Sherpa N."/>
            <person name="Shi L."/>
            <person name="Shih D."/>
            <person name="Sparrow T."/>
            <person name="Spaulding J."/>
            <person name="Stalker J."/>
            <person name="Stange-Thomann N."/>
            <person name="Stavropoulos S."/>
            <person name="Stone C."/>
            <person name="Strader C."/>
            <person name="Tesfaye S."/>
            <person name="Thomson T."/>
            <person name="Thoulutsang Y."/>
            <person name="Thoulutsang D."/>
            <person name="Topham K."/>
            <person name="Topping I."/>
            <person name="Tsamla T."/>
            <person name="Vassiliev H."/>
            <person name="Vo A."/>
            <person name="Wangchuk T."/>
            <person name="Wangdi T."/>
            <person name="Weiand M."/>
            <person name="Wilkinson J."/>
            <person name="Wilson A."/>
            <person name="Yadav S."/>
            <person name="Young G."/>
            <person name="Yu Q."/>
            <person name="Zembek L."/>
            <person name="Zhong D."/>
            <person name="Zimmer A."/>
            <person name="Zwirko Z."/>
            <person name="Jaffe D.B."/>
            <person name="Alvarez P."/>
            <person name="Brockman W."/>
            <person name="Butler J."/>
            <person name="Chin C."/>
            <person name="Gnerre S."/>
            <person name="Grabherr M."/>
            <person name="Kleber M."/>
            <person name="Mauceli E."/>
            <person name="MacCallum I."/>
        </authorList>
    </citation>
    <scope>NUCLEOTIDE SEQUENCE [LARGE SCALE GENOMIC DNA]</scope>
    <source>
        <strain evidence="8">Tucson 15287-2541.00</strain>
    </source>
</reference>
<keyword evidence="3" id="KW-0221">Differentiation</keyword>
<keyword evidence="8" id="KW-1185">Reference proteome</keyword>
<comment type="function">
    <text evidence="1">JanA and janB regulate somatic sex differentiation.</text>
</comment>
<dbReference type="STRING" id="7222.B4JER4"/>
<protein>
    <recommendedName>
        <fullName evidence="5">Sex-regulated protein janus-B</fullName>
    </recommendedName>
</protein>
<dbReference type="Pfam" id="PF05005">
    <property type="entry name" value="Ocnus"/>
    <property type="match status" value="1"/>
</dbReference>
<dbReference type="OrthoDB" id="10249612at2759"/>
<evidence type="ECO:0000256" key="1">
    <source>
        <dbReference type="ARBA" id="ARBA00002508"/>
    </source>
</evidence>
<evidence type="ECO:0000313" key="7">
    <source>
        <dbReference type="EMBL" id="EDV93195.1"/>
    </source>
</evidence>
<dbReference type="SUPFAM" id="SSF143724">
    <property type="entry name" value="PHP14-like"/>
    <property type="match status" value="1"/>
</dbReference>
<name>B4JER4_DROGR</name>
<accession>B4JER4</accession>
<dbReference type="Gene3D" id="3.50.20.20">
    <property type="entry name" value="Janus/Ocnus"/>
    <property type="match status" value="1"/>
</dbReference>
<dbReference type="InterPro" id="IPR038596">
    <property type="entry name" value="Janus_sf"/>
</dbReference>
<dbReference type="InterPro" id="IPR007702">
    <property type="entry name" value="Janus"/>
</dbReference>
<dbReference type="FunFam" id="3.50.20.20:FF:000002">
    <property type="entry name" value="Sex-regulated protein janus-B"/>
    <property type="match status" value="1"/>
</dbReference>
<sequence length="144" mass="16464">MNTFRVALPFRIAANHILQQFRSVSSKTGRALVSVPKIQIASGEILYLLISIYIHGESLFARTIVRGRKAKRHLNLYDRIRSEMQKLGLCTRALGGGMMNINSDSRKIKIYGKCKTFGRADHYRTKDILKSSKKYGKYKISVRK</sequence>
<evidence type="ECO:0000256" key="5">
    <source>
        <dbReference type="ARBA" id="ARBA00068496"/>
    </source>
</evidence>
<dbReference type="Proteomes" id="UP000001070">
    <property type="component" value="Unassembled WGS sequence"/>
</dbReference>
<organism evidence="8">
    <name type="scientific">Drosophila grimshawi</name>
    <name type="common">Hawaiian fruit fly</name>
    <name type="synonym">Idiomyia grimshawi</name>
    <dbReference type="NCBI Taxonomy" id="7222"/>
    <lineage>
        <taxon>Eukaryota</taxon>
        <taxon>Metazoa</taxon>
        <taxon>Ecdysozoa</taxon>
        <taxon>Arthropoda</taxon>
        <taxon>Hexapoda</taxon>
        <taxon>Insecta</taxon>
        <taxon>Pterygota</taxon>
        <taxon>Neoptera</taxon>
        <taxon>Endopterygota</taxon>
        <taxon>Diptera</taxon>
        <taxon>Brachycera</taxon>
        <taxon>Muscomorpha</taxon>
        <taxon>Ephydroidea</taxon>
        <taxon>Drosophilidae</taxon>
        <taxon>Drosophila</taxon>
        <taxon>Hawaiian Drosophila</taxon>
    </lineage>
</organism>
<evidence type="ECO:0000256" key="6">
    <source>
        <dbReference type="PIRSR" id="PIRSR607702-1"/>
    </source>
</evidence>
<evidence type="ECO:0000256" key="2">
    <source>
        <dbReference type="ARBA" id="ARBA00010971"/>
    </source>
</evidence>
<dbReference type="eggNOG" id="ENOG502T83H">
    <property type="taxonomic scope" value="Eukaryota"/>
</dbReference>
<dbReference type="InParanoid" id="B4JER4"/>
<dbReference type="GO" id="GO:0007548">
    <property type="term" value="P:sex differentiation"/>
    <property type="evidence" value="ECO:0007669"/>
    <property type="project" value="UniProtKB-KW"/>
</dbReference>
<dbReference type="HOGENOM" id="CLU_120717_1_0_1"/>
<dbReference type="GO" id="GO:0101006">
    <property type="term" value="F:protein histidine phosphatase activity"/>
    <property type="evidence" value="ECO:0007669"/>
    <property type="project" value="TreeGrafter"/>
</dbReference>
<evidence type="ECO:0000256" key="4">
    <source>
        <dbReference type="ARBA" id="ARBA00022928"/>
    </source>
</evidence>
<dbReference type="PANTHER" id="PTHR12258:SF5">
    <property type="entry name" value="BCDNA.GH02250-RELATED"/>
    <property type="match status" value="1"/>
</dbReference>